<reference evidence="2 3" key="1">
    <citation type="submission" date="2023-02" db="EMBL/GenBank/DDBJ databases">
        <title>Microbacterium betulae sp. nov., isolated from birch wood.</title>
        <authorList>
            <person name="Pasciak M."/>
            <person name="Pawlik K.J."/>
            <person name="Martynowski D."/>
            <person name="Laczmanski L."/>
            <person name="Ciekot J."/>
            <person name="Szponar B."/>
            <person name="Wojcik-Fatla A."/>
            <person name="Mackiewicz B."/>
            <person name="Farian E."/>
            <person name="Cholewa G."/>
            <person name="Cholewa A."/>
            <person name="Dutkiewicz J."/>
        </authorList>
    </citation>
    <scope>NUCLEOTIDE SEQUENCE [LARGE SCALE GENOMIC DNA]</scope>
    <source>
        <strain evidence="2 3">AB</strain>
    </source>
</reference>
<evidence type="ECO:0000313" key="3">
    <source>
        <dbReference type="Proteomes" id="UP001305498"/>
    </source>
</evidence>
<feature type="compositionally biased region" description="Basic and acidic residues" evidence="1">
    <location>
        <begin position="51"/>
        <end position="65"/>
    </location>
</feature>
<protein>
    <submittedName>
        <fullName evidence="2">Uncharacterized protein</fullName>
    </submittedName>
</protein>
<gene>
    <name evidence="2" type="ORF">N8K70_04230</name>
</gene>
<evidence type="ECO:0000256" key="1">
    <source>
        <dbReference type="SAM" id="MobiDB-lite"/>
    </source>
</evidence>
<dbReference type="AlphaFoldDB" id="A0AA97I7R0"/>
<dbReference type="RefSeq" id="WP_317140369.1">
    <property type="nucleotide sequence ID" value="NZ_CP118157.1"/>
</dbReference>
<keyword evidence="3" id="KW-1185">Reference proteome</keyword>
<dbReference type="EMBL" id="CP118157">
    <property type="protein sequence ID" value="WOF23897.1"/>
    <property type="molecule type" value="Genomic_DNA"/>
</dbReference>
<organism evidence="2 3">
    <name type="scientific">Microbacterium betulae</name>
    <dbReference type="NCBI Taxonomy" id="2981139"/>
    <lineage>
        <taxon>Bacteria</taxon>
        <taxon>Bacillati</taxon>
        <taxon>Actinomycetota</taxon>
        <taxon>Actinomycetes</taxon>
        <taxon>Micrococcales</taxon>
        <taxon>Microbacteriaceae</taxon>
        <taxon>Microbacterium</taxon>
    </lineage>
</organism>
<sequence length="65" mass="7107">MAEGPRQRVEKVAGSRRARLTKVEGTLADADAEATLRDEDSAGAPVAGEKGPNDDRLRRDRPPHW</sequence>
<name>A0AA97I7R0_9MICO</name>
<accession>A0AA97I7R0</accession>
<feature type="region of interest" description="Disordered" evidence="1">
    <location>
        <begin position="23"/>
        <end position="65"/>
    </location>
</feature>
<dbReference type="Proteomes" id="UP001305498">
    <property type="component" value="Chromosome"/>
</dbReference>
<dbReference type="KEGG" id="mbet:N8K70_04230"/>
<evidence type="ECO:0000313" key="2">
    <source>
        <dbReference type="EMBL" id="WOF23897.1"/>
    </source>
</evidence>
<proteinExistence type="predicted"/>